<evidence type="ECO:0000256" key="9">
    <source>
        <dbReference type="ARBA" id="ARBA00023136"/>
    </source>
</evidence>
<keyword evidence="9 11" id="KW-0472">Membrane</keyword>
<accession>A0A8B8Q366</accession>
<protein>
    <submittedName>
        <fullName evidence="15">ABC transporter B family member 13-like isoform X1</fullName>
    </submittedName>
</protein>
<sequence>MEALELEHEPASDAVRDGRAPAPPPPEETEKQSEPTMEKEKEKEKGKPSVSFFGLFVAADEIDYVLMFFGSAGACIHGASLPVFFVLFGRMIDSLGKLSSDPHGLSSRVSEYALYLVYLGLIVFASAWIGVAFWMQTGERQTARLRLKYLEAVLRKDINFFDTEAKDSNILYHISSDAILIQDAIGDKTGHALRYLSQFIVGFAVGFMSVWQLTLLTLAVVPLIAIAGGAYTVIMSTLSEKGEAAYAEAGKVAEEVISQIRTVYSFVGEEKAVEAYSKSLKNALKLGKKSGFAKGVGVGFTYGLLFCAWALLLWYAGILVRHHHTNGGKAFTTIINVIFSGFALGQAAPNLAAIAKGQAAAANIISMIRADKKPSEGSDEGTRLAEIAGEIEFREVCFAYPSRPNMVFENLSFTLGAGKSEAIVGPSGSGKSTIISMLQRFYDPTSGQILLDGHDLKALQLKWLREQMGLVSQEPALFATTIAANIQFGKADAEMDQVVEAAKASNAHSFIQKLPDGYYTQVGEGGTQLSGGQKQRIAIARAMLRNPKILLLDEATSALDAESELVVQQALDRIMTNRTTIIIAHRLSTVRDVDCIVVLKNGQVVESGNHSELLSKGGDYATLVSLQVTENETQSSSIYHSGSSANSSFQGSFNSENNPKPHTGKSQRNDQDIPPTDTAPSAPIWELLKLNAPEWPFALLGSVGAVLAGMEAPLFALGITHVLSVFYSPDAHRAKHEVDRIALLFVGVAVITIPIYLIQHLFYTLMGERLTTRVRSLMFSAILTNEIGWFDLEENSTGSLTSILAADATLVRSALADRLSTITQNLALTVTAFVIAFRLSWRIAAVVIASFPLLVGASITEQLFLKGFGGDYSSAYSRATSLAREAIANIRTVAAFGAEDRISNQFASELAQPNKQALVRGHISGFGYGISQFFAFCSYSLGLWYASVLIKHNESNFGDILKSFMVLIITALAIAETLALTPDIVKGTQALGSVFRILKRRTAIHPYSRMSKMVLNVRGHIEFRSVSFRYPTRPDIRIFEDLNLKVAAGKSLAVVGQSGSGKSTVISLVMRFYDPFSGSVLIDGCNIKYLNLRLLRLRIGLVQQEPALFATTIYENIKYGSSEASEIEVMEAAKAANAHEFISTMPEGYQTHVGDRGVQLSGGQKQRVAIARAILKDPSILLLDEATSALDASSEKLVQDALDKLMVGRTTILVAHRLTTIRDADRIAVLQNGRVAEIGRHDQLIAKPDGLYRKLVSLQQEEKNLEAIS</sequence>
<dbReference type="InterPro" id="IPR011527">
    <property type="entry name" value="ABC1_TM_dom"/>
</dbReference>
<organism evidence="14 15">
    <name type="scientific">Rhodamnia argentea</name>
    <dbReference type="NCBI Taxonomy" id="178133"/>
    <lineage>
        <taxon>Eukaryota</taxon>
        <taxon>Viridiplantae</taxon>
        <taxon>Streptophyta</taxon>
        <taxon>Embryophyta</taxon>
        <taxon>Tracheophyta</taxon>
        <taxon>Spermatophyta</taxon>
        <taxon>Magnoliopsida</taxon>
        <taxon>eudicotyledons</taxon>
        <taxon>Gunneridae</taxon>
        <taxon>Pentapetalae</taxon>
        <taxon>rosids</taxon>
        <taxon>malvids</taxon>
        <taxon>Myrtales</taxon>
        <taxon>Myrtaceae</taxon>
        <taxon>Myrtoideae</taxon>
        <taxon>Myrteae</taxon>
        <taxon>Australasian group</taxon>
        <taxon>Rhodamnia</taxon>
    </lineage>
</organism>
<feature type="region of interest" description="Disordered" evidence="10">
    <location>
        <begin position="635"/>
        <end position="676"/>
    </location>
</feature>
<dbReference type="InterPro" id="IPR017871">
    <property type="entry name" value="ABC_transporter-like_CS"/>
</dbReference>
<feature type="domain" description="ABC transporter" evidence="12">
    <location>
        <begin position="1021"/>
        <end position="1257"/>
    </location>
</feature>
<dbReference type="InterPro" id="IPR027417">
    <property type="entry name" value="P-loop_NTPase"/>
</dbReference>
<feature type="transmembrane region" description="Helical" evidence="11">
    <location>
        <begin position="839"/>
        <end position="859"/>
    </location>
</feature>
<dbReference type="FunFam" id="3.40.50.300:FF:000251">
    <property type="entry name" value="ABC transporter B family member 19"/>
    <property type="match status" value="1"/>
</dbReference>
<reference evidence="14" key="1">
    <citation type="submission" date="2025-05" db="UniProtKB">
        <authorList>
            <consortium name="RefSeq"/>
        </authorList>
    </citation>
    <scope>NUCLEOTIDE SEQUENCE [LARGE SCALE GENOMIC DNA]</scope>
</reference>
<evidence type="ECO:0000256" key="4">
    <source>
        <dbReference type="ARBA" id="ARBA00022692"/>
    </source>
</evidence>
<evidence type="ECO:0000256" key="2">
    <source>
        <dbReference type="ARBA" id="ARBA00007577"/>
    </source>
</evidence>
<dbReference type="GO" id="GO:0015421">
    <property type="term" value="F:ABC-type oligopeptide transporter activity"/>
    <property type="evidence" value="ECO:0007669"/>
    <property type="project" value="TreeGrafter"/>
</dbReference>
<evidence type="ECO:0000256" key="3">
    <source>
        <dbReference type="ARBA" id="ARBA00022448"/>
    </source>
</evidence>
<feature type="transmembrane region" description="Helical" evidence="11">
    <location>
        <begin position="295"/>
        <end position="318"/>
    </location>
</feature>
<dbReference type="PANTHER" id="PTHR43394:SF11">
    <property type="entry name" value="ATP-BINDING CASSETTE TRANSPORTER"/>
    <property type="match status" value="1"/>
</dbReference>
<dbReference type="SMART" id="SM00382">
    <property type="entry name" value="AAA"/>
    <property type="match status" value="2"/>
</dbReference>
<feature type="transmembrane region" description="Helical" evidence="11">
    <location>
        <begin position="697"/>
        <end position="721"/>
    </location>
</feature>
<keyword evidence="5" id="KW-0677">Repeat</keyword>
<dbReference type="SUPFAM" id="SSF52540">
    <property type="entry name" value="P-loop containing nucleoside triphosphate hydrolases"/>
    <property type="match status" value="2"/>
</dbReference>
<reference evidence="15" key="2">
    <citation type="submission" date="2025-08" db="UniProtKB">
        <authorList>
            <consortium name="RefSeq"/>
        </authorList>
    </citation>
    <scope>IDENTIFICATION</scope>
    <source>
        <tissue evidence="15">Leaf</tissue>
    </source>
</reference>
<feature type="transmembrane region" description="Helical" evidence="11">
    <location>
        <begin position="64"/>
        <end position="92"/>
    </location>
</feature>
<dbReference type="KEGG" id="rarg:115748991"/>
<feature type="transmembrane region" description="Helical" evidence="11">
    <location>
        <begin position="960"/>
        <end position="980"/>
    </location>
</feature>
<feature type="compositionally biased region" description="Basic and acidic residues" evidence="10">
    <location>
        <begin position="1"/>
        <end position="19"/>
    </location>
</feature>
<keyword evidence="6" id="KW-0547">Nucleotide-binding</keyword>
<dbReference type="GeneID" id="115748991"/>
<evidence type="ECO:0000259" key="12">
    <source>
        <dbReference type="PROSITE" id="PS50893"/>
    </source>
</evidence>
<comment type="subcellular location">
    <subcellularLocation>
        <location evidence="1">Membrane</location>
        <topology evidence="1">Multi-pass membrane protein</topology>
    </subcellularLocation>
</comment>
<keyword evidence="7" id="KW-0067">ATP-binding</keyword>
<evidence type="ECO:0000256" key="1">
    <source>
        <dbReference type="ARBA" id="ARBA00004141"/>
    </source>
</evidence>
<dbReference type="InterPro" id="IPR003593">
    <property type="entry name" value="AAA+_ATPase"/>
</dbReference>
<dbReference type="Proteomes" id="UP000827889">
    <property type="component" value="Chromosome 2"/>
</dbReference>
<dbReference type="Pfam" id="PF00005">
    <property type="entry name" value="ABC_tran"/>
    <property type="match status" value="2"/>
</dbReference>
<dbReference type="Pfam" id="PF00664">
    <property type="entry name" value="ABC_membrane"/>
    <property type="match status" value="2"/>
</dbReference>
<feature type="transmembrane region" description="Helical" evidence="11">
    <location>
        <begin position="741"/>
        <end position="765"/>
    </location>
</feature>
<feature type="domain" description="ABC transmembrane type-1" evidence="13">
    <location>
        <begin position="68"/>
        <end position="356"/>
    </location>
</feature>
<keyword evidence="4 11" id="KW-0812">Transmembrane</keyword>
<dbReference type="SUPFAM" id="SSF90123">
    <property type="entry name" value="ABC transporter transmembrane region"/>
    <property type="match status" value="2"/>
</dbReference>
<keyword evidence="8 11" id="KW-1133">Transmembrane helix</keyword>
<evidence type="ECO:0000313" key="14">
    <source>
        <dbReference type="Proteomes" id="UP000827889"/>
    </source>
</evidence>
<feature type="region of interest" description="Disordered" evidence="10">
    <location>
        <begin position="1"/>
        <end position="45"/>
    </location>
</feature>
<dbReference type="PROSITE" id="PS50893">
    <property type="entry name" value="ABC_TRANSPORTER_2"/>
    <property type="match status" value="2"/>
</dbReference>
<feature type="domain" description="ABC transmembrane type-1" evidence="13">
    <location>
        <begin position="699"/>
        <end position="986"/>
    </location>
</feature>
<name>A0A8B8Q366_9MYRT</name>
<dbReference type="Gene3D" id="3.40.50.300">
    <property type="entry name" value="P-loop containing nucleotide triphosphate hydrolases"/>
    <property type="match status" value="2"/>
</dbReference>
<evidence type="ECO:0000256" key="11">
    <source>
        <dbReference type="SAM" id="Phobius"/>
    </source>
</evidence>
<dbReference type="Gene3D" id="1.20.1560.10">
    <property type="entry name" value="ABC transporter type 1, transmembrane domain"/>
    <property type="match status" value="1"/>
</dbReference>
<dbReference type="CDD" id="cd03249">
    <property type="entry name" value="ABC_MTABC3_MDL1_MDL2"/>
    <property type="match status" value="2"/>
</dbReference>
<evidence type="ECO:0000313" key="15">
    <source>
        <dbReference type="RefSeq" id="XP_030541529.1"/>
    </source>
</evidence>
<evidence type="ECO:0000256" key="8">
    <source>
        <dbReference type="ARBA" id="ARBA00022989"/>
    </source>
</evidence>
<feature type="compositionally biased region" description="Low complexity" evidence="10">
    <location>
        <begin position="641"/>
        <end position="655"/>
    </location>
</feature>
<dbReference type="InterPro" id="IPR003439">
    <property type="entry name" value="ABC_transporter-like_ATP-bd"/>
</dbReference>
<feature type="transmembrane region" description="Helical" evidence="11">
    <location>
        <begin position="926"/>
        <end position="948"/>
    </location>
</feature>
<feature type="domain" description="ABC transporter" evidence="12">
    <location>
        <begin position="391"/>
        <end position="626"/>
    </location>
</feature>
<evidence type="ECO:0000256" key="10">
    <source>
        <dbReference type="SAM" id="MobiDB-lite"/>
    </source>
</evidence>
<evidence type="ECO:0000256" key="7">
    <source>
        <dbReference type="ARBA" id="ARBA00022840"/>
    </source>
</evidence>
<feature type="compositionally biased region" description="Polar residues" evidence="10">
    <location>
        <begin position="656"/>
        <end position="666"/>
    </location>
</feature>
<dbReference type="PROSITE" id="PS50929">
    <property type="entry name" value="ABC_TM1F"/>
    <property type="match status" value="2"/>
</dbReference>
<feature type="compositionally biased region" description="Basic and acidic residues" evidence="10">
    <location>
        <begin position="28"/>
        <end position="45"/>
    </location>
</feature>
<feature type="transmembrane region" description="Helical" evidence="11">
    <location>
        <begin position="216"/>
        <end position="234"/>
    </location>
</feature>
<dbReference type="CDD" id="cd18578">
    <property type="entry name" value="ABC_6TM_Pgp_ABCB1_D2_like"/>
    <property type="match status" value="1"/>
</dbReference>
<evidence type="ECO:0000256" key="5">
    <source>
        <dbReference type="ARBA" id="ARBA00022737"/>
    </source>
</evidence>
<dbReference type="InterPro" id="IPR036640">
    <property type="entry name" value="ABC1_TM_sf"/>
</dbReference>
<evidence type="ECO:0000256" key="6">
    <source>
        <dbReference type="ARBA" id="ARBA00022741"/>
    </source>
</evidence>
<keyword evidence="14" id="KW-1185">Reference proteome</keyword>
<feature type="transmembrane region" description="Helical" evidence="11">
    <location>
        <begin position="330"/>
        <end position="348"/>
    </location>
</feature>
<dbReference type="RefSeq" id="XP_030541529.1">
    <property type="nucleotide sequence ID" value="XM_030685669.2"/>
</dbReference>
<dbReference type="PANTHER" id="PTHR43394">
    <property type="entry name" value="ATP-DEPENDENT PERMEASE MDL1, MITOCHONDRIAL"/>
    <property type="match status" value="1"/>
</dbReference>
<dbReference type="FunFam" id="3.40.50.300:FF:000205">
    <property type="entry name" value="ABC transporter B family member 4"/>
    <property type="match status" value="1"/>
</dbReference>
<dbReference type="GO" id="GO:0016887">
    <property type="term" value="F:ATP hydrolysis activity"/>
    <property type="evidence" value="ECO:0007669"/>
    <property type="project" value="InterPro"/>
</dbReference>
<dbReference type="InterPro" id="IPR039421">
    <property type="entry name" value="Type_1_exporter"/>
</dbReference>
<keyword evidence="3" id="KW-0813">Transport</keyword>
<dbReference type="GO" id="GO:0005743">
    <property type="term" value="C:mitochondrial inner membrane"/>
    <property type="evidence" value="ECO:0007669"/>
    <property type="project" value="TreeGrafter"/>
</dbReference>
<dbReference type="AlphaFoldDB" id="A0A8B8Q366"/>
<comment type="similarity">
    <text evidence="2">Belongs to the ABC transporter superfamily. ABCB family. Multidrug resistance exporter (TC 3.A.1.201) subfamily.</text>
</comment>
<proteinExistence type="inferred from homology"/>
<dbReference type="GO" id="GO:0090374">
    <property type="term" value="P:oligopeptide export from mitochondrion"/>
    <property type="evidence" value="ECO:0007669"/>
    <property type="project" value="TreeGrafter"/>
</dbReference>
<dbReference type="PROSITE" id="PS00211">
    <property type="entry name" value="ABC_TRANSPORTER_1"/>
    <property type="match status" value="2"/>
</dbReference>
<dbReference type="OrthoDB" id="6500128at2759"/>
<dbReference type="GO" id="GO:0005524">
    <property type="term" value="F:ATP binding"/>
    <property type="evidence" value="ECO:0007669"/>
    <property type="project" value="UniProtKB-KW"/>
</dbReference>
<gene>
    <name evidence="15" type="primary">LOC115748991</name>
</gene>
<evidence type="ECO:0000259" key="13">
    <source>
        <dbReference type="PROSITE" id="PS50929"/>
    </source>
</evidence>
<dbReference type="CDD" id="cd18577">
    <property type="entry name" value="ABC_6TM_Pgp_ABCB1_D1_like"/>
    <property type="match status" value="1"/>
</dbReference>
<feature type="transmembrane region" description="Helical" evidence="11">
    <location>
        <begin position="112"/>
        <end position="135"/>
    </location>
</feature>